<dbReference type="AlphaFoldDB" id="A0A7J7C935"/>
<keyword evidence="8" id="KW-0112">Calmodulin-binding</keyword>
<feature type="compositionally biased region" description="Polar residues" evidence="9">
    <location>
        <begin position="510"/>
        <end position="524"/>
    </location>
</feature>
<evidence type="ECO:0000256" key="9">
    <source>
        <dbReference type="SAM" id="MobiDB-lite"/>
    </source>
</evidence>
<name>A0A7J7C935_TRIWF</name>
<evidence type="ECO:0000256" key="7">
    <source>
        <dbReference type="ARBA" id="ARBA00023265"/>
    </source>
</evidence>
<dbReference type="GO" id="GO:0016020">
    <property type="term" value="C:membrane"/>
    <property type="evidence" value="ECO:0007669"/>
    <property type="project" value="UniProtKB-SubCell"/>
</dbReference>
<evidence type="ECO:0000256" key="5">
    <source>
        <dbReference type="ARBA" id="ARBA00022989"/>
    </source>
</evidence>
<keyword evidence="12" id="KW-1185">Reference proteome</keyword>
<feature type="transmembrane region" description="Helical" evidence="10">
    <location>
        <begin position="63"/>
        <end position="83"/>
    </location>
</feature>
<evidence type="ECO:0000313" key="11">
    <source>
        <dbReference type="EMBL" id="KAF5730664.1"/>
    </source>
</evidence>
<dbReference type="GO" id="GO:0005516">
    <property type="term" value="F:calmodulin binding"/>
    <property type="evidence" value="ECO:0007669"/>
    <property type="project" value="UniProtKB-KW"/>
</dbReference>
<feature type="region of interest" description="Disordered" evidence="9">
    <location>
        <begin position="510"/>
        <end position="537"/>
    </location>
</feature>
<dbReference type="EMBL" id="JAAARO010000019">
    <property type="protein sequence ID" value="KAF5730664.1"/>
    <property type="molecule type" value="Genomic_DNA"/>
</dbReference>
<dbReference type="Proteomes" id="UP000593562">
    <property type="component" value="Unassembled WGS sequence"/>
</dbReference>
<organism evidence="11 12">
    <name type="scientific">Tripterygium wilfordii</name>
    <name type="common">Thunder God vine</name>
    <dbReference type="NCBI Taxonomy" id="458696"/>
    <lineage>
        <taxon>Eukaryota</taxon>
        <taxon>Viridiplantae</taxon>
        <taxon>Streptophyta</taxon>
        <taxon>Embryophyta</taxon>
        <taxon>Tracheophyta</taxon>
        <taxon>Spermatophyta</taxon>
        <taxon>Magnoliopsida</taxon>
        <taxon>eudicotyledons</taxon>
        <taxon>Gunneridae</taxon>
        <taxon>Pentapetalae</taxon>
        <taxon>rosids</taxon>
        <taxon>fabids</taxon>
        <taxon>Celastrales</taxon>
        <taxon>Celastraceae</taxon>
        <taxon>Tripterygium</taxon>
    </lineage>
</organism>
<feature type="transmembrane region" description="Helical" evidence="10">
    <location>
        <begin position="407"/>
        <end position="427"/>
    </location>
</feature>
<feature type="transmembrane region" description="Helical" evidence="10">
    <location>
        <begin position="16"/>
        <end position="37"/>
    </location>
</feature>
<dbReference type="Pfam" id="PF03094">
    <property type="entry name" value="Mlo"/>
    <property type="match status" value="1"/>
</dbReference>
<gene>
    <name evidence="8" type="primary">MLO</name>
    <name evidence="11" type="ORF">HS088_TW19G00257</name>
</gene>
<keyword evidence="6 8" id="KW-0472">Membrane</keyword>
<feature type="transmembrane region" description="Helical" evidence="10">
    <location>
        <begin position="159"/>
        <end position="180"/>
    </location>
</feature>
<dbReference type="InParanoid" id="A0A7J7C935"/>
<comment type="caution">
    <text evidence="11">The sequence shown here is derived from an EMBL/GenBank/DDBJ whole genome shotgun (WGS) entry which is preliminary data.</text>
</comment>
<comment type="function">
    <text evidence="8">May be involved in modulation of pathogen defense and leaf cell death.</text>
</comment>
<keyword evidence="4 8" id="KW-0611">Plant defense</keyword>
<feature type="transmembrane region" description="Helical" evidence="10">
    <location>
        <begin position="308"/>
        <end position="326"/>
    </location>
</feature>
<dbReference type="PANTHER" id="PTHR31942">
    <property type="entry name" value="MLO-LIKE PROTEIN 1"/>
    <property type="match status" value="1"/>
</dbReference>
<feature type="transmembrane region" description="Helical" evidence="10">
    <location>
        <begin position="363"/>
        <end position="387"/>
    </location>
</feature>
<evidence type="ECO:0000256" key="4">
    <source>
        <dbReference type="ARBA" id="ARBA00022821"/>
    </source>
</evidence>
<reference evidence="11 12" key="1">
    <citation type="journal article" date="2020" name="Nat. Commun.">
        <title>Genome of Tripterygium wilfordii and identification of cytochrome P450 involved in triptolide biosynthesis.</title>
        <authorList>
            <person name="Tu L."/>
            <person name="Su P."/>
            <person name="Zhang Z."/>
            <person name="Gao L."/>
            <person name="Wang J."/>
            <person name="Hu T."/>
            <person name="Zhou J."/>
            <person name="Zhang Y."/>
            <person name="Zhao Y."/>
            <person name="Liu Y."/>
            <person name="Song Y."/>
            <person name="Tong Y."/>
            <person name="Lu Y."/>
            <person name="Yang J."/>
            <person name="Xu C."/>
            <person name="Jia M."/>
            <person name="Peters R.J."/>
            <person name="Huang L."/>
            <person name="Gao W."/>
        </authorList>
    </citation>
    <scope>NUCLEOTIDE SEQUENCE [LARGE SCALE GENOMIC DNA]</scope>
    <source>
        <strain evidence="12">cv. XIE 37</strain>
        <tissue evidence="11">Leaf</tissue>
    </source>
</reference>
<evidence type="ECO:0000256" key="2">
    <source>
        <dbReference type="ARBA" id="ARBA00006574"/>
    </source>
</evidence>
<keyword evidence="7 8" id="KW-0568">Pathogenesis-related protein</keyword>
<evidence type="ECO:0000256" key="6">
    <source>
        <dbReference type="ARBA" id="ARBA00023136"/>
    </source>
</evidence>
<dbReference type="InterPro" id="IPR004326">
    <property type="entry name" value="Mlo"/>
</dbReference>
<comment type="subcellular location">
    <subcellularLocation>
        <location evidence="1 8">Membrane</location>
        <topology evidence="1 8">Multi-pass membrane protein</topology>
    </subcellularLocation>
</comment>
<dbReference type="FunCoup" id="A0A7J7C935">
    <property type="interactions" value="126"/>
</dbReference>
<protein>
    <recommendedName>
        <fullName evidence="8">MLO-like protein</fullName>
    </recommendedName>
</protein>
<sequence>MSDDSKEMRSLALTPTWSVATVLTIFVAVSLIVERLIHRLSNWLRRTNRKPLLAAVEKMKEELMLLGFISLLLTATSSTIANICISSKFYDSKFAPCTRSEIDEETEQNVSGDRKLLMLSAFPVPHSLRRMLNSLDKNTCKEGHEPFVSYQGLEQLHRFIFVMAITHVSYSCLTMLLAIVKIHSWRQWEDEAHMDHQDSLTEIAREKTMRRQTTFVRYHTSNPLTRNSFLIWVTCFFRQFGRSVVRTDYLTLRKGFITNHNLPLKYDFHGYMIRSMEEEFQRIVGVSAPLWGFVVAFMLFNIKGSNLYFWIAIIPITLVLLVGAKLQHVIATLALENAGITGYFGGTKLRPRDELFWFKKPELLLSLIHFVLFQNAFELASFFWFWWQFGYNSCFIRNHFIVYLRLVFGFAGQFLCSYSTLPLYALVTQMGTNYKAALIPQRIRETIHGWGKEARRKRRNGFWVDDSTTVRTDTSTVLSLEEDDRQLTDIPDNADTTFHEIELQPHSVSINVPSPVANETSSRVGTPLLRPSASISPSTPYNLHIEGITRSSSLPARRE</sequence>
<dbReference type="OrthoDB" id="1388414at2759"/>
<accession>A0A7J7C935</accession>
<keyword evidence="3 8" id="KW-0812">Transmembrane</keyword>
<proteinExistence type="inferred from homology"/>
<evidence type="ECO:0000313" key="12">
    <source>
        <dbReference type="Proteomes" id="UP000593562"/>
    </source>
</evidence>
<dbReference type="PANTHER" id="PTHR31942:SF77">
    <property type="entry name" value="MLO-LIKE PROTEIN 14"/>
    <property type="match status" value="1"/>
</dbReference>
<evidence type="ECO:0000256" key="1">
    <source>
        <dbReference type="ARBA" id="ARBA00004141"/>
    </source>
</evidence>
<feature type="transmembrane region" description="Helical" evidence="10">
    <location>
        <begin position="283"/>
        <end position="302"/>
    </location>
</feature>
<comment type="domain">
    <text evidence="8">The C-terminus contains a calmodulin-binding domain, which binds calmodulin in a calcium-dependent fashion.</text>
</comment>
<comment type="similarity">
    <text evidence="2 8">Belongs to the MLO family.</text>
</comment>
<evidence type="ECO:0000256" key="8">
    <source>
        <dbReference type="RuleBase" id="RU280816"/>
    </source>
</evidence>
<dbReference type="GO" id="GO:0006952">
    <property type="term" value="P:defense response"/>
    <property type="evidence" value="ECO:0007669"/>
    <property type="project" value="UniProtKB-KW"/>
</dbReference>
<evidence type="ECO:0000256" key="3">
    <source>
        <dbReference type="ARBA" id="ARBA00022692"/>
    </source>
</evidence>
<keyword evidence="5 8" id="KW-1133">Transmembrane helix</keyword>
<evidence type="ECO:0000256" key="10">
    <source>
        <dbReference type="SAM" id="Phobius"/>
    </source>
</evidence>